<evidence type="ECO:0000256" key="4">
    <source>
        <dbReference type="ARBA" id="ARBA00023002"/>
    </source>
</evidence>
<evidence type="ECO:0000313" key="9">
    <source>
        <dbReference type="EMBL" id="GLW89720.1"/>
    </source>
</evidence>
<keyword evidence="2 7" id="KW-0349">Heme</keyword>
<evidence type="ECO:0000256" key="2">
    <source>
        <dbReference type="ARBA" id="ARBA00022617"/>
    </source>
</evidence>
<dbReference type="PROSITE" id="PS00086">
    <property type="entry name" value="CYTOCHROME_P450"/>
    <property type="match status" value="1"/>
</dbReference>
<sequence length="398" mass="43386">MGPLPAYVVTTPELARQVLVTGSQDFERGRLSGKLTRALGSGLATSTGQEHRTQRRMLQPAFSRTAVAACAEPMRAAAESLMSGWTAGQVIDVNQAMDAYSSDVVARSLFGSEVAAPAAAEFRQSLPGLLRDMVNRTILPEWWAGLPTPGNRRAARALARVDAAAHAAITAYRAADRDEGDLLSLLIAARDEDGSGLGDTQIRDQMITFTLAGVETTSATLAWFFHELAHHPDIERRVLAEIDTVLGTREPTLDDLPALTETTHALLESTRLYASWIQMRRAIRPVVLDGVELPAGTEVIYSPYLLHHDPRWFPNPEAFDPDRWNPDRADVIPNGAYLAFSAGIHKCIGESFAFLETTMLAAMACQRWRLRPVPGVPVRPVATGVVHPKGLVMTLTPR</sequence>
<dbReference type="InterPro" id="IPR001128">
    <property type="entry name" value="Cyt_P450"/>
</dbReference>
<dbReference type="PANTHER" id="PTHR24291">
    <property type="entry name" value="CYTOCHROME P450 FAMILY 4"/>
    <property type="match status" value="1"/>
</dbReference>
<keyword evidence="5 7" id="KW-0408">Iron</keyword>
<evidence type="ECO:0000256" key="5">
    <source>
        <dbReference type="ARBA" id="ARBA00023004"/>
    </source>
</evidence>
<keyword evidence="10" id="KW-1185">Reference proteome</keyword>
<dbReference type="PRINTS" id="PR00463">
    <property type="entry name" value="EP450I"/>
</dbReference>
<dbReference type="EMBL" id="BSSD01000001">
    <property type="protein sequence ID" value="GLW89720.1"/>
    <property type="molecule type" value="Genomic_DNA"/>
</dbReference>
<dbReference type="InterPro" id="IPR050196">
    <property type="entry name" value="Cytochrome_P450_Monoox"/>
</dbReference>
<dbReference type="InterPro" id="IPR002401">
    <property type="entry name" value="Cyt_P450_E_grp-I"/>
</dbReference>
<keyword evidence="6 8" id="KW-0503">Monooxygenase</keyword>
<dbReference type="AlphaFoldDB" id="A0A9W6V4Y0"/>
<dbReference type="GO" id="GO:0020037">
    <property type="term" value="F:heme binding"/>
    <property type="evidence" value="ECO:0007669"/>
    <property type="project" value="InterPro"/>
</dbReference>
<evidence type="ECO:0000256" key="1">
    <source>
        <dbReference type="ARBA" id="ARBA00010617"/>
    </source>
</evidence>
<dbReference type="InterPro" id="IPR017972">
    <property type="entry name" value="Cyt_P450_CS"/>
</dbReference>
<comment type="cofactor">
    <cofactor evidence="7">
        <name>heme</name>
        <dbReference type="ChEBI" id="CHEBI:30413"/>
    </cofactor>
</comment>
<dbReference type="SUPFAM" id="SSF48264">
    <property type="entry name" value="Cytochrome P450"/>
    <property type="match status" value="1"/>
</dbReference>
<dbReference type="GO" id="GO:0004497">
    <property type="term" value="F:monooxygenase activity"/>
    <property type="evidence" value="ECO:0007669"/>
    <property type="project" value="UniProtKB-KW"/>
</dbReference>
<proteinExistence type="inferred from homology"/>
<dbReference type="GO" id="GO:0005506">
    <property type="term" value="F:iron ion binding"/>
    <property type="evidence" value="ECO:0007669"/>
    <property type="project" value="InterPro"/>
</dbReference>
<organism evidence="9 10">
    <name type="scientific">Actinokineospora globicatena</name>
    <dbReference type="NCBI Taxonomy" id="103729"/>
    <lineage>
        <taxon>Bacteria</taxon>
        <taxon>Bacillati</taxon>
        <taxon>Actinomycetota</taxon>
        <taxon>Actinomycetes</taxon>
        <taxon>Pseudonocardiales</taxon>
        <taxon>Pseudonocardiaceae</taxon>
        <taxon>Actinokineospora</taxon>
    </lineage>
</organism>
<dbReference type="Pfam" id="PF00067">
    <property type="entry name" value="p450"/>
    <property type="match status" value="1"/>
</dbReference>
<dbReference type="PANTHER" id="PTHR24291:SF50">
    <property type="entry name" value="BIFUNCTIONAL ALBAFLAVENONE MONOOXYGENASE_TERPENE SYNTHASE"/>
    <property type="match status" value="1"/>
</dbReference>
<gene>
    <name evidence="9" type="ORF">Aglo03_05360</name>
</gene>
<dbReference type="Gene3D" id="1.10.630.10">
    <property type="entry name" value="Cytochrome P450"/>
    <property type="match status" value="1"/>
</dbReference>
<dbReference type="PRINTS" id="PR00385">
    <property type="entry name" value="P450"/>
</dbReference>
<evidence type="ECO:0000256" key="7">
    <source>
        <dbReference type="PIRSR" id="PIRSR602401-1"/>
    </source>
</evidence>
<dbReference type="Proteomes" id="UP001165042">
    <property type="component" value="Unassembled WGS sequence"/>
</dbReference>
<comment type="caution">
    <text evidence="9">The sequence shown here is derived from an EMBL/GenBank/DDBJ whole genome shotgun (WGS) entry which is preliminary data.</text>
</comment>
<evidence type="ECO:0000256" key="6">
    <source>
        <dbReference type="ARBA" id="ARBA00023033"/>
    </source>
</evidence>
<protein>
    <submittedName>
        <fullName evidence="9">Cytochrome P450</fullName>
    </submittedName>
</protein>
<comment type="similarity">
    <text evidence="1 8">Belongs to the cytochrome P450 family.</text>
</comment>
<keyword evidence="4 8" id="KW-0560">Oxidoreductase</keyword>
<keyword evidence="3 7" id="KW-0479">Metal-binding</keyword>
<name>A0A9W6V4Y0_9PSEU</name>
<reference evidence="9" key="1">
    <citation type="submission" date="2023-02" db="EMBL/GenBank/DDBJ databases">
        <title>Actinokineospora globicatena NBRC 15670.</title>
        <authorList>
            <person name="Ichikawa N."/>
            <person name="Sato H."/>
            <person name="Tonouchi N."/>
        </authorList>
    </citation>
    <scope>NUCLEOTIDE SEQUENCE</scope>
    <source>
        <strain evidence="9">NBRC 15670</strain>
    </source>
</reference>
<dbReference type="GO" id="GO:0016705">
    <property type="term" value="F:oxidoreductase activity, acting on paired donors, with incorporation or reduction of molecular oxygen"/>
    <property type="evidence" value="ECO:0007669"/>
    <property type="project" value="InterPro"/>
</dbReference>
<evidence type="ECO:0000256" key="3">
    <source>
        <dbReference type="ARBA" id="ARBA00022723"/>
    </source>
</evidence>
<dbReference type="InterPro" id="IPR036396">
    <property type="entry name" value="Cyt_P450_sf"/>
</dbReference>
<feature type="binding site" description="axial binding residue" evidence="7">
    <location>
        <position position="347"/>
    </location>
    <ligand>
        <name>heme</name>
        <dbReference type="ChEBI" id="CHEBI:30413"/>
    </ligand>
    <ligandPart>
        <name>Fe</name>
        <dbReference type="ChEBI" id="CHEBI:18248"/>
    </ligandPart>
</feature>
<evidence type="ECO:0000256" key="8">
    <source>
        <dbReference type="RuleBase" id="RU000461"/>
    </source>
</evidence>
<evidence type="ECO:0000313" key="10">
    <source>
        <dbReference type="Proteomes" id="UP001165042"/>
    </source>
</evidence>
<accession>A0A9W6V4Y0</accession>